<evidence type="ECO:0000256" key="1">
    <source>
        <dbReference type="ARBA" id="ARBA00001946"/>
    </source>
</evidence>
<dbReference type="AlphaFoldDB" id="A0A844FR88"/>
<evidence type="ECO:0000256" key="4">
    <source>
        <dbReference type="ARBA" id="ARBA00022630"/>
    </source>
</evidence>
<evidence type="ECO:0000256" key="3">
    <source>
        <dbReference type="ARBA" id="ARBA00016337"/>
    </source>
</evidence>
<evidence type="ECO:0000256" key="8">
    <source>
        <dbReference type="ARBA" id="ARBA00022842"/>
    </source>
</evidence>
<feature type="non-terminal residue" evidence="11">
    <location>
        <position position="1"/>
    </location>
</feature>
<dbReference type="EMBL" id="VUMW01000078">
    <property type="protein sequence ID" value="MST80703.1"/>
    <property type="molecule type" value="Genomic_DNA"/>
</dbReference>
<keyword evidence="4" id="KW-0285">Flavoprotein</keyword>
<keyword evidence="7" id="KW-0274">FAD</keyword>
<comment type="catalytic activity">
    <reaction evidence="10">
        <text>L-threonyl-[protein] + FAD = FMN-L-threonyl-[protein] + AMP + H(+)</text>
        <dbReference type="Rhea" id="RHEA:36847"/>
        <dbReference type="Rhea" id="RHEA-COMP:11060"/>
        <dbReference type="Rhea" id="RHEA-COMP:11061"/>
        <dbReference type="ChEBI" id="CHEBI:15378"/>
        <dbReference type="ChEBI" id="CHEBI:30013"/>
        <dbReference type="ChEBI" id="CHEBI:57692"/>
        <dbReference type="ChEBI" id="CHEBI:74257"/>
        <dbReference type="ChEBI" id="CHEBI:456215"/>
        <dbReference type="EC" id="2.7.1.180"/>
    </reaction>
</comment>
<gene>
    <name evidence="11" type="ORF">FYJ61_09855</name>
</gene>
<name>A0A844FR88_9LACO</name>
<keyword evidence="5 11" id="KW-0808">Transferase</keyword>
<evidence type="ECO:0000256" key="10">
    <source>
        <dbReference type="ARBA" id="ARBA00048540"/>
    </source>
</evidence>
<comment type="cofactor">
    <cofactor evidence="1">
        <name>Mg(2+)</name>
        <dbReference type="ChEBI" id="CHEBI:18420"/>
    </cofactor>
</comment>
<dbReference type="EC" id="2.7.1.180" evidence="2"/>
<dbReference type="GO" id="GO:0046872">
    <property type="term" value="F:metal ion binding"/>
    <property type="evidence" value="ECO:0007669"/>
    <property type="project" value="UniProtKB-KW"/>
</dbReference>
<evidence type="ECO:0000256" key="5">
    <source>
        <dbReference type="ARBA" id="ARBA00022679"/>
    </source>
</evidence>
<evidence type="ECO:0000256" key="7">
    <source>
        <dbReference type="ARBA" id="ARBA00022827"/>
    </source>
</evidence>
<organism evidence="11 12">
    <name type="scientific">Lactobacillus equicursoris</name>
    <dbReference type="NCBI Taxonomy" id="420645"/>
    <lineage>
        <taxon>Bacteria</taxon>
        <taxon>Bacillati</taxon>
        <taxon>Bacillota</taxon>
        <taxon>Bacilli</taxon>
        <taxon>Lactobacillales</taxon>
        <taxon>Lactobacillaceae</taxon>
        <taxon>Lactobacillus</taxon>
    </lineage>
</organism>
<dbReference type="InterPro" id="IPR024932">
    <property type="entry name" value="ApbE"/>
</dbReference>
<sequence length="92" mass="10027">NPRDGKPITHDLVSVSVFHPSNAWADAWATALLVVGTEEGMALALEHDLNVLLLVRDGDRWRSIASPAFKDYFGDTLLEELGIDAWTPAAAQ</sequence>
<dbReference type="PANTHER" id="PTHR30040">
    <property type="entry name" value="THIAMINE BIOSYNTHESIS LIPOPROTEIN APBE"/>
    <property type="match status" value="1"/>
</dbReference>
<keyword evidence="6" id="KW-0479">Metal-binding</keyword>
<evidence type="ECO:0000256" key="2">
    <source>
        <dbReference type="ARBA" id="ARBA00011955"/>
    </source>
</evidence>
<evidence type="ECO:0000313" key="11">
    <source>
        <dbReference type="EMBL" id="MST80703.1"/>
    </source>
</evidence>
<dbReference type="SUPFAM" id="SSF143631">
    <property type="entry name" value="ApbE-like"/>
    <property type="match status" value="1"/>
</dbReference>
<accession>A0A844FR88</accession>
<reference evidence="11 12" key="1">
    <citation type="submission" date="2019-08" db="EMBL/GenBank/DDBJ databases">
        <title>In-depth cultivation of the pig gut microbiome towards novel bacterial diversity and tailored functional studies.</title>
        <authorList>
            <person name="Wylensek D."/>
            <person name="Hitch T.C.A."/>
            <person name="Clavel T."/>
        </authorList>
    </citation>
    <scope>NUCLEOTIDE SEQUENCE [LARGE SCALE GENOMIC DNA]</scope>
    <source>
        <strain evidence="11 12">WCA-470BD-2E</strain>
    </source>
</reference>
<dbReference type="Pfam" id="PF02424">
    <property type="entry name" value="ApbE"/>
    <property type="match status" value="1"/>
</dbReference>
<evidence type="ECO:0000313" key="12">
    <source>
        <dbReference type="Proteomes" id="UP000452141"/>
    </source>
</evidence>
<evidence type="ECO:0000256" key="6">
    <source>
        <dbReference type="ARBA" id="ARBA00022723"/>
    </source>
</evidence>
<proteinExistence type="predicted"/>
<dbReference type="GO" id="GO:0016740">
    <property type="term" value="F:transferase activity"/>
    <property type="evidence" value="ECO:0007669"/>
    <property type="project" value="UniProtKB-KW"/>
</dbReference>
<dbReference type="Gene3D" id="3.10.520.10">
    <property type="entry name" value="ApbE-like domains"/>
    <property type="match status" value="1"/>
</dbReference>
<dbReference type="InterPro" id="IPR003374">
    <property type="entry name" value="ApbE-like_sf"/>
</dbReference>
<dbReference type="Proteomes" id="UP000452141">
    <property type="component" value="Unassembled WGS sequence"/>
</dbReference>
<keyword evidence="8" id="KW-0460">Magnesium</keyword>
<evidence type="ECO:0000256" key="9">
    <source>
        <dbReference type="ARBA" id="ARBA00031306"/>
    </source>
</evidence>
<protein>
    <recommendedName>
        <fullName evidence="3">FAD:protein FMN transferase</fullName>
        <ecNumber evidence="2">2.7.1.180</ecNumber>
    </recommendedName>
    <alternativeName>
        <fullName evidence="9">Flavin transferase</fullName>
    </alternativeName>
</protein>
<comment type="caution">
    <text evidence="11">The sequence shown here is derived from an EMBL/GenBank/DDBJ whole genome shotgun (WGS) entry which is preliminary data.</text>
</comment>
<dbReference type="PANTHER" id="PTHR30040:SF2">
    <property type="entry name" value="FAD:PROTEIN FMN TRANSFERASE"/>
    <property type="match status" value="1"/>
</dbReference>